<protein>
    <submittedName>
        <fullName evidence="7">Taurine dioxygenase</fullName>
        <ecNumber evidence="7">1.14.11.17</ecNumber>
    </submittedName>
</protein>
<evidence type="ECO:0000259" key="6">
    <source>
        <dbReference type="Pfam" id="PF02668"/>
    </source>
</evidence>
<dbReference type="GO" id="GO:0006790">
    <property type="term" value="P:sulfur compound metabolic process"/>
    <property type="evidence" value="ECO:0007669"/>
    <property type="project" value="TreeGrafter"/>
</dbReference>
<evidence type="ECO:0000256" key="4">
    <source>
        <dbReference type="ARBA" id="ARBA00023002"/>
    </source>
</evidence>
<evidence type="ECO:0000313" key="8">
    <source>
        <dbReference type="Proteomes" id="UP000292110"/>
    </source>
</evidence>
<dbReference type="EMBL" id="SGIM01000002">
    <property type="protein sequence ID" value="RZF55695.1"/>
    <property type="molecule type" value="Genomic_DNA"/>
</dbReference>
<dbReference type="InterPro" id="IPR042098">
    <property type="entry name" value="TauD-like_sf"/>
</dbReference>
<dbReference type="PANTHER" id="PTHR30468">
    <property type="entry name" value="ALPHA-KETOGLUTARATE-DEPENDENT SULFONATE DIOXYGENASE"/>
    <property type="match status" value="1"/>
</dbReference>
<dbReference type="InterPro" id="IPR003819">
    <property type="entry name" value="TauD/TfdA-like"/>
</dbReference>
<keyword evidence="2" id="KW-0479">Metal-binding</keyword>
<keyword evidence="4 7" id="KW-0560">Oxidoreductase</keyword>
<sequence>MTLNIEIIKPSIGAIIHDVDLNMVDAKTTQHIQQALLDHHVIFFRHQQLAPQAQADLARGFGSLHIHPIFPTVENVPEIIVLDSWKQDLRDNELWHTDVTFSQNPPLGCVLQAIKIPPVGGDTLWSSGVAAFAALDQDLQQKLQGLTATHDIRQSFPIERFAHNEVERQKLEQTFKRNPPVIHPVVRTHPVTGQPILFVSEGFTTRINELDKAESAELLQYLFAHATSEQFHLRWQWQAGDVAIWDNRCTQHKALFDYGDAHRIMHRATINGDVPFYQAAS</sequence>
<keyword evidence="5" id="KW-0408">Iron</keyword>
<dbReference type="GO" id="GO:0005737">
    <property type="term" value="C:cytoplasm"/>
    <property type="evidence" value="ECO:0007669"/>
    <property type="project" value="TreeGrafter"/>
</dbReference>
<name>A0A4Q6XIZ3_9GAMM</name>
<comment type="similarity">
    <text evidence="1">Belongs to the TfdA dioxygenase family.</text>
</comment>
<accession>A0A4Q6XIZ3</accession>
<evidence type="ECO:0000256" key="1">
    <source>
        <dbReference type="ARBA" id="ARBA00005896"/>
    </source>
</evidence>
<dbReference type="GO" id="GO:0000908">
    <property type="term" value="F:taurine dioxygenase activity"/>
    <property type="evidence" value="ECO:0007669"/>
    <property type="project" value="UniProtKB-EC"/>
</dbReference>
<comment type="caution">
    <text evidence="7">The sequence shown here is derived from an EMBL/GenBank/DDBJ whole genome shotgun (WGS) entry which is preliminary data.</text>
</comment>
<evidence type="ECO:0000256" key="5">
    <source>
        <dbReference type="ARBA" id="ARBA00023004"/>
    </source>
</evidence>
<feature type="domain" description="TauD/TfdA-like" evidence="6">
    <location>
        <begin position="8"/>
        <end position="269"/>
    </location>
</feature>
<dbReference type="InterPro" id="IPR051323">
    <property type="entry name" value="AtsK-like"/>
</dbReference>
<proteinExistence type="inferred from homology"/>
<evidence type="ECO:0000256" key="2">
    <source>
        <dbReference type="ARBA" id="ARBA00022723"/>
    </source>
</evidence>
<dbReference type="EC" id="1.14.11.17" evidence="7"/>
<evidence type="ECO:0000313" key="7">
    <source>
        <dbReference type="EMBL" id="RZF55695.1"/>
    </source>
</evidence>
<dbReference type="Proteomes" id="UP000292110">
    <property type="component" value="Unassembled WGS sequence"/>
</dbReference>
<organism evidence="7 8">
    <name type="scientific">Acinetobacter halotolerans</name>
    <dbReference type="NCBI Taxonomy" id="1752076"/>
    <lineage>
        <taxon>Bacteria</taxon>
        <taxon>Pseudomonadati</taxon>
        <taxon>Pseudomonadota</taxon>
        <taxon>Gammaproteobacteria</taxon>
        <taxon>Moraxellales</taxon>
        <taxon>Moraxellaceae</taxon>
        <taxon>Acinetobacter</taxon>
    </lineage>
</organism>
<reference evidence="7 8" key="1">
    <citation type="submission" date="2019-02" db="EMBL/GenBank/DDBJ databases">
        <title>The draft genome of Acinetobacter halotolerans strain JCM 31009.</title>
        <authorList>
            <person name="Qin J."/>
            <person name="Feng Y."/>
            <person name="Nemec A."/>
            <person name="Zong Z."/>
        </authorList>
    </citation>
    <scope>NUCLEOTIDE SEQUENCE [LARGE SCALE GENOMIC DNA]</scope>
    <source>
        <strain evidence="7 8">JCM 31009</strain>
    </source>
</reference>
<dbReference type="PANTHER" id="PTHR30468:SF1">
    <property type="entry name" value="ALPHA-KETOGLUTARATE-DEPENDENT SULFONATE DIOXYGENASE"/>
    <property type="match status" value="1"/>
</dbReference>
<evidence type="ECO:0000256" key="3">
    <source>
        <dbReference type="ARBA" id="ARBA00022964"/>
    </source>
</evidence>
<dbReference type="Pfam" id="PF02668">
    <property type="entry name" value="TauD"/>
    <property type="match status" value="1"/>
</dbReference>
<dbReference type="RefSeq" id="WP_130161052.1">
    <property type="nucleotide sequence ID" value="NZ_SGIM01000002.1"/>
</dbReference>
<dbReference type="Gene3D" id="3.60.130.10">
    <property type="entry name" value="Clavaminate synthase-like"/>
    <property type="match status" value="1"/>
</dbReference>
<dbReference type="GO" id="GO:0046872">
    <property type="term" value="F:metal ion binding"/>
    <property type="evidence" value="ECO:0007669"/>
    <property type="project" value="UniProtKB-KW"/>
</dbReference>
<keyword evidence="3 7" id="KW-0223">Dioxygenase</keyword>
<dbReference type="AlphaFoldDB" id="A0A4Q6XIZ3"/>
<gene>
    <name evidence="7" type="ORF">EXE30_02485</name>
</gene>
<keyword evidence="8" id="KW-1185">Reference proteome</keyword>
<dbReference type="SUPFAM" id="SSF51197">
    <property type="entry name" value="Clavaminate synthase-like"/>
    <property type="match status" value="1"/>
</dbReference>
<dbReference type="NCBIfam" id="NF007104">
    <property type="entry name" value="PRK09553.1"/>
    <property type="match status" value="1"/>
</dbReference>